<evidence type="ECO:0000313" key="3">
    <source>
        <dbReference type="EMBL" id="KAF9069732.1"/>
    </source>
</evidence>
<dbReference type="SMART" id="SM00355">
    <property type="entry name" value="ZnF_C2H2"/>
    <property type="match status" value="2"/>
</dbReference>
<gene>
    <name evidence="3" type="ORF">BDP27DRAFT_1363085</name>
</gene>
<dbReference type="Proteomes" id="UP000772434">
    <property type="component" value="Unassembled WGS sequence"/>
</dbReference>
<name>A0A9P5PWC8_9AGAR</name>
<dbReference type="AlphaFoldDB" id="A0A9P5PWC8"/>
<dbReference type="Gene3D" id="3.30.160.60">
    <property type="entry name" value="Classic Zinc Finger"/>
    <property type="match status" value="2"/>
</dbReference>
<dbReference type="SUPFAM" id="SSF57667">
    <property type="entry name" value="beta-beta-alpha zinc fingers"/>
    <property type="match status" value="1"/>
</dbReference>
<organism evidence="3 4">
    <name type="scientific">Rhodocollybia butyracea</name>
    <dbReference type="NCBI Taxonomy" id="206335"/>
    <lineage>
        <taxon>Eukaryota</taxon>
        <taxon>Fungi</taxon>
        <taxon>Dikarya</taxon>
        <taxon>Basidiomycota</taxon>
        <taxon>Agaricomycotina</taxon>
        <taxon>Agaricomycetes</taxon>
        <taxon>Agaricomycetidae</taxon>
        <taxon>Agaricales</taxon>
        <taxon>Marasmiineae</taxon>
        <taxon>Omphalotaceae</taxon>
        <taxon>Rhodocollybia</taxon>
    </lineage>
</organism>
<dbReference type="GO" id="GO:0008270">
    <property type="term" value="F:zinc ion binding"/>
    <property type="evidence" value="ECO:0007669"/>
    <property type="project" value="UniProtKB-KW"/>
</dbReference>
<keyword evidence="4" id="KW-1185">Reference proteome</keyword>
<feature type="domain" description="C2H2-type" evidence="2">
    <location>
        <begin position="242"/>
        <end position="272"/>
    </location>
</feature>
<sequence length="317" mass="34546">MRTLGDKCLLSMHDSFWSGHHEMPSGPNSEDTSRPVDKEDRYLYFEEFEPSTRAVHVGFIDSVDYTFTTLQDDRYGFTDWNPGHLAPPDSTSGMSEAAGSNTNSPVFGYSFPDQYDSSSCPTLAQALDLPPLVLGGSLLSGDTGGSTDSSVLPYYDSIWQSIYPASRAPQSPVLDGGAWEPPETPSNASMISRNSCQTLEDLTLAQPLLSVDKGDGKPIVGHGAHPTPGDTPVRRCKAKGRFECPIPHCGKSYTARHNLRGHIDRKHLGKMTPYNCEYCGKGFTGSRAHKRHMLNMNVCPTSPFARGDANKDSPARA</sequence>
<keyword evidence="1" id="KW-0862">Zinc</keyword>
<dbReference type="InterPro" id="IPR036236">
    <property type="entry name" value="Znf_C2H2_sf"/>
</dbReference>
<protein>
    <recommendedName>
        <fullName evidence="2">C2H2-type domain-containing protein</fullName>
    </recommendedName>
</protein>
<dbReference type="EMBL" id="JADNRY010000047">
    <property type="protein sequence ID" value="KAF9069732.1"/>
    <property type="molecule type" value="Genomic_DNA"/>
</dbReference>
<evidence type="ECO:0000313" key="4">
    <source>
        <dbReference type="Proteomes" id="UP000772434"/>
    </source>
</evidence>
<keyword evidence="1" id="KW-0863">Zinc-finger</keyword>
<dbReference type="PROSITE" id="PS00028">
    <property type="entry name" value="ZINC_FINGER_C2H2_1"/>
    <property type="match status" value="1"/>
</dbReference>
<dbReference type="OrthoDB" id="3437960at2759"/>
<dbReference type="InterPro" id="IPR013087">
    <property type="entry name" value="Znf_C2H2_type"/>
</dbReference>
<dbReference type="Pfam" id="PF00096">
    <property type="entry name" value="zf-C2H2"/>
    <property type="match status" value="1"/>
</dbReference>
<evidence type="ECO:0000259" key="2">
    <source>
        <dbReference type="PROSITE" id="PS50157"/>
    </source>
</evidence>
<reference evidence="3" key="1">
    <citation type="submission" date="2020-11" db="EMBL/GenBank/DDBJ databases">
        <authorList>
            <consortium name="DOE Joint Genome Institute"/>
            <person name="Ahrendt S."/>
            <person name="Riley R."/>
            <person name="Andreopoulos W."/>
            <person name="Labutti K."/>
            <person name="Pangilinan J."/>
            <person name="Ruiz-Duenas F.J."/>
            <person name="Barrasa J.M."/>
            <person name="Sanchez-Garcia M."/>
            <person name="Camarero S."/>
            <person name="Miyauchi S."/>
            <person name="Serrano A."/>
            <person name="Linde D."/>
            <person name="Babiker R."/>
            <person name="Drula E."/>
            <person name="Ayuso-Fernandez I."/>
            <person name="Pacheco R."/>
            <person name="Padilla G."/>
            <person name="Ferreira P."/>
            <person name="Barriuso J."/>
            <person name="Kellner H."/>
            <person name="Castanera R."/>
            <person name="Alfaro M."/>
            <person name="Ramirez L."/>
            <person name="Pisabarro A.G."/>
            <person name="Kuo A."/>
            <person name="Tritt A."/>
            <person name="Lipzen A."/>
            <person name="He G."/>
            <person name="Yan M."/>
            <person name="Ng V."/>
            <person name="Cullen D."/>
            <person name="Martin F."/>
            <person name="Rosso M.-N."/>
            <person name="Henrissat B."/>
            <person name="Hibbett D."/>
            <person name="Martinez A.T."/>
            <person name="Grigoriev I.V."/>
        </authorList>
    </citation>
    <scope>NUCLEOTIDE SEQUENCE</scope>
    <source>
        <strain evidence="3">AH 40177</strain>
    </source>
</reference>
<feature type="domain" description="C2H2-type" evidence="2">
    <location>
        <begin position="274"/>
        <end position="293"/>
    </location>
</feature>
<accession>A0A9P5PWC8</accession>
<comment type="caution">
    <text evidence="3">The sequence shown here is derived from an EMBL/GenBank/DDBJ whole genome shotgun (WGS) entry which is preliminary data.</text>
</comment>
<evidence type="ECO:0000256" key="1">
    <source>
        <dbReference type="PROSITE-ProRule" id="PRU00042"/>
    </source>
</evidence>
<keyword evidence="1" id="KW-0479">Metal-binding</keyword>
<proteinExistence type="predicted"/>
<dbReference type="PROSITE" id="PS50157">
    <property type="entry name" value="ZINC_FINGER_C2H2_2"/>
    <property type="match status" value="2"/>
</dbReference>